<evidence type="ECO:0000256" key="1">
    <source>
        <dbReference type="SAM" id="Phobius"/>
    </source>
</evidence>
<feature type="transmembrane region" description="Helical" evidence="1">
    <location>
        <begin position="74"/>
        <end position="96"/>
    </location>
</feature>
<sequence>MRDRNLFQYLVLTLKGMAMGAADVVPGVSGGTIAFISGIYEELISSISNIGPQLFTVLRKEGIKVTWKALNGNFLLAVFLGIAISVVSLAKLISWLLVNQPVLLWSFFFGLVFASVFFVAREIKRWNIAVIMIFVLGAVLAYFITGLPPSENTGSLPYLFLSGALAVCAMILPGISGAFILVLLGSYKTILDAVHERDLIIIATVGTGAVFGLLSFARLLKWMFGHYKNITLALLTGFILGSLNKIWPWKEVISTREYGDKVIPVIEKNVWPWAFEGNNQLEWAVLLSILGFCLIFVLERLASKQ</sequence>
<keyword evidence="1" id="KW-0812">Transmembrane</keyword>
<comment type="caution">
    <text evidence="2">The sequence shown here is derived from an EMBL/GenBank/DDBJ whole genome shotgun (WGS) entry which is preliminary data.</text>
</comment>
<dbReference type="PANTHER" id="PTHR37308">
    <property type="entry name" value="INTEGRAL MEMBRANE PROTEIN"/>
    <property type="match status" value="1"/>
</dbReference>
<accession>A0AAE3SQE3</accession>
<feature type="transmembrane region" description="Helical" evidence="1">
    <location>
        <begin position="164"/>
        <end position="187"/>
    </location>
</feature>
<evidence type="ECO:0000313" key="3">
    <source>
        <dbReference type="Proteomes" id="UP001207116"/>
    </source>
</evidence>
<keyword evidence="1" id="KW-1133">Transmembrane helix</keyword>
<feature type="transmembrane region" description="Helical" evidence="1">
    <location>
        <begin position="283"/>
        <end position="302"/>
    </location>
</feature>
<reference evidence="2" key="1">
    <citation type="submission" date="2022-11" db="EMBL/GenBank/DDBJ databases">
        <title>The characterization of three novel Bacteroidetes species and genomic analysis of their roles in tidal elemental geochemical cycles.</title>
        <authorList>
            <person name="Ma K.-J."/>
        </authorList>
    </citation>
    <scope>NUCLEOTIDE SEQUENCE</scope>
    <source>
        <strain evidence="2">M415</strain>
    </source>
</reference>
<dbReference type="AlphaFoldDB" id="A0AAE3SQE3"/>
<gene>
    <name evidence="2" type="ORF">OO016_12550</name>
</gene>
<dbReference type="PANTHER" id="PTHR37308:SF1">
    <property type="entry name" value="POLYPRENYL-PHOSPHATE TRANSPORTER"/>
    <property type="match status" value="1"/>
</dbReference>
<dbReference type="RefSeq" id="WP_266014571.1">
    <property type="nucleotide sequence ID" value="NZ_JAPFQP010000004.1"/>
</dbReference>
<dbReference type="Pfam" id="PF04018">
    <property type="entry name" value="VCA0040-like"/>
    <property type="match status" value="1"/>
</dbReference>
<feature type="transmembrane region" description="Helical" evidence="1">
    <location>
        <begin position="199"/>
        <end position="220"/>
    </location>
</feature>
<proteinExistence type="predicted"/>
<feature type="transmembrane region" description="Helical" evidence="1">
    <location>
        <begin position="102"/>
        <end position="119"/>
    </location>
</feature>
<dbReference type="EMBL" id="JAPFQP010000004">
    <property type="protein sequence ID" value="MCX2720437.1"/>
    <property type="molecule type" value="Genomic_DNA"/>
</dbReference>
<name>A0AAE3SQE3_9FLAO</name>
<dbReference type="InterPro" id="IPR007163">
    <property type="entry name" value="VCA0040-like"/>
</dbReference>
<feature type="transmembrane region" description="Helical" evidence="1">
    <location>
        <begin position="126"/>
        <end position="144"/>
    </location>
</feature>
<organism evidence="2 3">
    <name type="scientific">Lentiprolixibacter aurantiacus</name>
    <dbReference type="NCBI Taxonomy" id="2993939"/>
    <lineage>
        <taxon>Bacteria</taxon>
        <taxon>Pseudomonadati</taxon>
        <taxon>Bacteroidota</taxon>
        <taxon>Flavobacteriia</taxon>
        <taxon>Flavobacteriales</taxon>
        <taxon>Flavobacteriaceae</taxon>
        <taxon>Lentiprolixibacter</taxon>
    </lineage>
</organism>
<dbReference type="Proteomes" id="UP001207116">
    <property type="component" value="Unassembled WGS sequence"/>
</dbReference>
<keyword evidence="3" id="KW-1185">Reference proteome</keyword>
<protein>
    <submittedName>
        <fullName evidence="2">DUF368 domain-containing protein</fullName>
    </submittedName>
</protein>
<keyword evidence="1" id="KW-0472">Membrane</keyword>
<evidence type="ECO:0000313" key="2">
    <source>
        <dbReference type="EMBL" id="MCX2720437.1"/>
    </source>
</evidence>